<dbReference type="Gene3D" id="1.10.260.40">
    <property type="entry name" value="lambda repressor-like DNA-binding domains"/>
    <property type="match status" value="1"/>
</dbReference>
<comment type="caution">
    <text evidence="6">The sequence shown here is derived from an EMBL/GenBank/DDBJ whole genome shotgun (WGS) entry which is preliminary data.</text>
</comment>
<keyword evidence="2" id="KW-0238">DNA-binding</keyword>
<proteinExistence type="predicted"/>
<dbReference type="Pfam" id="PF00356">
    <property type="entry name" value="LacI"/>
    <property type="match status" value="1"/>
</dbReference>
<dbReference type="SMART" id="SM00354">
    <property type="entry name" value="HTH_LACI"/>
    <property type="match status" value="1"/>
</dbReference>
<dbReference type="CDD" id="cd06267">
    <property type="entry name" value="PBP1_LacI_sugar_binding-like"/>
    <property type="match status" value="1"/>
</dbReference>
<name>A0A5C8ZEQ8_9ACTN</name>
<dbReference type="EMBL" id="VKAC01000007">
    <property type="protein sequence ID" value="TXR55651.1"/>
    <property type="molecule type" value="Genomic_DNA"/>
</dbReference>
<evidence type="ECO:0000256" key="2">
    <source>
        <dbReference type="ARBA" id="ARBA00023125"/>
    </source>
</evidence>
<dbReference type="Gene3D" id="3.40.50.2300">
    <property type="match status" value="2"/>
</dbReference>
<sequence>MAHRGARATIADVAREAGVSKGTVSMALTGRGRVAAGTREKVLEVAQRLDWVPSARARSLSTDRADALGLVLAREPEHLGADPFFAPFIAGVEAALSPRGQALVLHVVTTPAEEREAYRRLAAGRVDGALLTDLRVDDERPALLADLGLTALAVGHQRSTTSSAPLPQVALDDRAGVRSAVDHLVALGHRRLAHVTGSQQLVHGVDRLEAFRDAVAAHGDALDTPTVLDGDFSAASGAAAAHRWLAARAALGAAGAPTALVVANDLMATAALGVLAAAGVRVPQEVSVTGFDDAPLAAHLSPPLTTVRSDAAAWGRAAADALLDLLEDDDGRRAAGDRPGSPDLPAARLVVRGSTGAPPT</sequence>
<evidence type="ECO:0000313" key="7">
    <source>
        <dbReference type="Proteomes" id="UP000321234"/>
    </source>
</evidence>
<feature type="domain" description="HTH lacI-type" evidence="5">
    <location>
        <begin position="8"/>
        <end position="62"/>
    </location>
</feature>
<dbReference type="PROSITE" id="PS00356">
    <property type="entry name" value="HTH_LACI_1"/>
    <property type="match status" value="1"/>
</dbReference>
<keyword evidence="3" id="KW-0804">Transcription</keyword>
<dbReference type="InterPro" id="IPR010982">
    <property type="entry name" value="Lambda_DNA-bd_dom_sf"/>
</dbReference>
<evidence type="ECO:0000256" key="1">
    <source>
        <dbReference type="ARBA" id="ARBA00023015"/>
    </source>
</evidence>
<gene>
    <name evidence="6" type="ORF">FMM08_12450</name>
</gene>
<dbReference type="PANTHER" id="PTHR30146">
    <property type="entry name" value="LACI-RELATED TRANSCRIPTIONAL REPRESSOR"/>
    <property type="match status" value="1"/>
</dbReference>
<dbReference type="SUPFAM" id="SSF47413">
    <property type="entry name" value="lambda repressor-like DNA-binding domains"/>
    <property type="match status" value="1"/>
</dbReference>
<organism evidence="6 7">
    <name type="scientific">Quadrisphaera setariae</name>
    <dbReference type="NCBI Taxonomy" id="2593304"/>
    <lineage>
        <taxon>Bacteria</taxon>
        <taxon>Bacillati</taxon>
        <taxon>Actinomycetota</taxon>
        <taxon>Actinomycetes</taxon>
        <taxon>Kineosporiales</taxon>
        <taxon>Kineosporiaceae</taxon>
        <taxon>Quadrisphaera</taxon>
    </lineage>
</organism>
<dbReference type="PROSITE" id="PS50932">
    <property type="entry name" value="HTH_LACI_2"/>
    <property type="match status" value="1"/>
</dbReference>
<accession>A0A5C8ZEQ8</accession>
<dbReference type="InterPro" id="IPR000843">
    <property type="entry name" value="HTH_LacI"/>
</dbReference>
<keyword evidence="7" id="KW-1185">Reference proteome</keyword>
<dbReference type="AlphaFoldDB" id="A0A5C8ZEQ8"/>
<dbReference type="Pfam" id="PF13377">
    <property type="entry name" value="Peripla_BP_3"/>
    <property type="match status" value="1"/>
</dbReference>
<evidence type="ECO:0000313" key="6">
    <source>
        <dbReference type="EMBL" id="TXR55651.1"/>
    </source>
</evidence>
<dbReference type="Proteomes" id="UP000321234">
    <property type="component" value="Unassembled WGS sequence"/>
</dbReference>
<dbReference type="RefSeq" id="WP_147926707.1">
    <property type="nucleotide sequence ID" value="NZ_VKAC01000007.1"/>
</dbReference>
<dbReference type="PANTHER" id="PTHR30146:SF155">
    <property type="entry name" value="ALANINE RACEMASE"/>
    <property type="match status" value="1"/>
</dbReference>
<keyword evidence="1" id="KW-0805">Transcription regulation</keyword>
<evidence type="ECO:0000256" key="4">
    <source>
        <dbReference type="SAM" id="MobiDB-lite"/>
    </source>
</evidence>
<dbReference type="InterPro" id="IPR046335">
    <property type="entry name" value="LacI/GalR-like_sensor"/>
</dbReference>
<dbReference type="GO" id="GO:0003700">
    <property type="term" value="F:DNA-binding transcription factor activity"/>
    <property type="evidence" value="ECO:0007669"/>
    <property type="project" value="TreeGrafter"/>
</dbReference>
<dbReference type="InterPro" id="IPR028082">
    <property type="entry name" value="Peripla_BP_I"/>
</dbReference>
<dbReference type="SUPFAM" id="SSF53822">
    <property type="entry name" value="Periplasmic binding protein-like I"/>
    <property type="match status" value="1"/>
</dbReference>
<dbReference type="GO" id="GO:0000976">
    <property type="term" value="F:transcription cis-regulatory region binding"/>
    <property type="evidence" value="ECO:0007669"/>
    <property type="project" value="TreeGrafter"/>
</dbReference>
<feature type="region of interest" description="Disordered" evidence="4">
    <location>
        <begin position="330"/>
        <end position="360"/>
    </location>
</feature>
<evidence type="ECO:0000259" key="5">
    <source>
        <dbReference type="PROSITE" id="PS50932"/>
    </source>
</evidence>
<reference evidence="6 7" key="1">
    <citation type="submission" date="2019-07" db="EMBL/GenBank/DDBJ databases">
        <title>Quadrisphaera sp. strain DD2A genome sequencing and assembly.</title>
        <authorList>
            <person name="Kim I."/>
        </authorList>
    </citation>
    <scope>NUCLEOTIDE SEQUENCE [LARGE SCALE GENOMIC DNA]</scope>
    <source>
        <strain evidence="6 7">DD2A</strain>
    </source>
</reference>
<dbReference type="CDD" id="cd01392">
    <property type="entry name" value="HTH_LacI"/>
    <property type="match status" value="1"/>
</dbReference>
<dbReference type="OrthoDB" id="1938857at2"/>
<protein>
    <submittedName>
        <fullName evidence="6">LacI family transcriptional regulator</fullName>
    </submittedName>
</protein>
<evidence type="ECO:0000256" key="3">
    <source>
        <dbReference type="ARBA" id="ARBA00023163"/>
    </source>
</evidence>